<accession>A0ABU9DVX5</accession>
<dbReference type="InterPro" id="IPR008764">
    <property type="entry name" value="Peptidase_U57"/>
</dbReference>
<dbReference type="NCBIfam" id="TIGR02855">
    <property type="entry name" value="spore_yabG"/>
    <property type="match status" value="1"/>
</dbReference>
<dbReference type="EMBL" id="JBBPCC010000041">
    <property type="protein sequence ID" value="MEK8133030.1"/>
    <property type="molecule type" value="Genomic_DNA"/>
</dbReference>
<dbReference type="Pfam" id="PF05582">
    <property type="entry name" value="Peptidase_U57"/>
    <property type="match status" value="1"/>
</dbReference>
<dbReference type="PIRSF" id="PIRSF011575">
    <property type="entry name" value="YabG"/>
    <property type="match status" value="1"/>
</dbReference>
<keyword evidence="2" id="KW-1185">Reference proteome</keyword>
<comment type="caution">
    <text evidence="1">The sequence shown here is derived from an EMBL/GenBank/DDBJ whole genome shotgun (WGS) entry which is preliminary data.</text>
</comment>
<reference evidence="1 2" key="1">
    <citation type="submission" date="2024-04" db="EMBL/GenBank/DDBJ databases">
        <title>draft genome sequnece of Paenibacillus filicis.</title>
        <authorList>
            <person name="Kim D.-U."/>
        </authorList>
    </citation>
    <scope>NUCLEOTIDE SEQUENCE [LARGE SCALE GENOMIC DNA]</scope>
    <source>
        <strain evidence="1 2">KACC14197</strain>
    </source>
</reference>
<protein>
    <submittedName>
        <fullName evidence="1">Sporulation peptidase YabG</fullName>
    </submittedName>
</protein>
<name>A0ABU9DVX5_9BACL</name>
<dbReference type="RefSeq" id="WP_341420158.1">
    <property type="nucleotide sequence ID" value="NZ_JBBPCC010000041.1"/>
</dbReference>
<gene>
    <name evidence="1" type="primary">yabG</name>
    <name evidence="1" type="ORF">WMW72_34645</name>
</gene>
<organism evidence="1 2">
    <name type="scientific">Paenibacillus filicis</name>
    <dbReference type="NCBI Taxonomy" id="669464"/>
    <lineage>
        <taxon>Bacteria</taxon>
        <taxon>Bacillati</taxon>
        <taxon>Bacillota</taxon>
        <taxon>Bacilli</taxon>
        <taxon>Bacillales</taxon>
        <taxon>Paenibacillaceae</taxon>
        <taxon>Paenibacillus</taxon>
    </lineage>
</organism>
<evidence type="ECO:0000313" key="2">
    <source>
        <dbReference type="Proteomes" id="UP001469365"/>
    </source>
</evidence>
<dbReference type="Proteomes" id="UP001469365">
    <property type="component" value="Unassembled WGS sequence"/>
</dbReference>
<evidence type="ECO:0000313" key="1">
    <source>
        <dbReference type="EMBL" id="MEK8133030.1"/>
    </source>
</evidence>
<proteinExistence type="predicted"/>
<sequence>MKQGDLVTRKSYGGDIVFKIHEMGRHYAVLRGVELRLLADAPLPDLNVMPQLDPYLDTTLTRPKWMEAVRRNSLAATIPPEHVGWGSSAAAAPANPNLPAQAPKPRPVFFDVPGKVLHLDGDPNYLRKCMNLYGELRVPAEGYYVAEPNMTDAVRRLLPQVRPDIVVITGHDGLLKNRVNGDISQLSSYKNSHNFVQAVQAARQFEKNRDNLTVIAGACQSHFEALLQAGANFASSPSRVLIHALDPLCIAVKVAYTPIRDTVDILDVINLTHSGLEGMGGIESRGNYRRGVPKVQYVMPT</sequence>